<organism evidence="1 2">
    <name type="scientific">Candidatus Falkowbacteria bacterium CG10_big_fil_rev_8_21_14_0_10_37_18</name>
    <dbReference type="NCBI Taxonomy" id="1974562"/>
    <lineage>
        <taxon>Bacteria</taxon>
        <taxon>Candidatus Falkowiibacteriota</taxon>
    </lineage>
</organism>
<reference evidence="2" key="1">
    <citation type="submission" date="2017-09" db="EMBL/GenBank/DDBJ databases">
        <title>Depth-based differentiation of microbial function through sediment-hosted aquifers and enrichment of novel symbionts in the deep terrestrial subsurface.</title>
        <authorList>
            <person name="Probst A.J."/>
            <person name="Ladd B."/>
            <person name="Jarett J.K."/>
            <person name="Geller-Mcgrath D.E."/>
            <person name="Sieber C.M.K."/>
            <person name="Emerson J.B."/>
            <person name="Anantharaman K."/>
            <person name="Thomas B.C."/>
            <person name="Malmstrom R."/>
            <person name="Stieglmeier M."/>
            <person name="Klingl A."/>
            <person name="Woyke T."/>
            <person name="Ryan C.M."/>
            <person name="Banfield J.F."/>
        </authorList>
    </citation>
    <scope>NUCLEOTIDE SEQUENCE [LARGE SCALE GENOMIC DNA]</scope>
</reference>
<dbReference type="EMBL" id="PFAL01000021">
    <property type="protein sequence ID" value="PIR95435.1"/>
    <property type="molecule type" value="Genomic_DNA"/>
</dbReference>
<evidence type="ECO:0008006" key="3">
    <source>
        <dbReference type="Google" id="ProtNLM"/>
    </source>
</evidence>
<dbReference type="Proteomes" id="UP000229972">
    <property type="component" value="Unassembled WGS sequence"/>
</dbReference>
<dbReference type="AlphaFoldDB" id="A0A2H0V8M8"/>
<proteinExistence type="predicted"/>
<protein>
    <recommendedName>
        <fullName evidence="3">Polymerase nucleotidyl transferase domain-containing protein</fullName>
    </recommendedName>
</protein>
<evidence type="ECO:0000313" key="1">
    <source>
        <dbReference type="EMBL" id="PIR95435.1"/>
    </source>
</evidence>
<comment type="caution">
    <text evidence="1">The sequence shown here is derived from an EMBL/GenBank/DDBJ whole genome shotgun (WGS) entry which is preliminary data.</text>
</comment>
<gene>
    <name evidence="1" type="ORF">COT93_02325</name>
</gene>
<sequence>MKINLLKLSNSLQADADALLKKTGLVNNLSEYGEVLIGGSYDLDLMIDGDIDLFVINKKINKQKSIDILQDLISQNDFNGYLYYDWTKRKRKGFPKGYYIGLKTDFRKRKWKVDVWLVKEIYKPTEKLMNFIKSNLNEKNKKIILDLKYKTKIRNLNLSSSDIYKKVLSEK</sequence>
<name>A0A2H0V8M8_9BACT</name>
<evidence type="ECO:0000313" key="2">
    <source>
        <dbReference type="Proteomes" id="UP000229972"/>
    </source>
</evidence>
<accession>A0A2H0V8M8</accession>